<sequence length="309" mass="34651">MLSSKPKFIFALVITDIQNVPKHSGSCFVKWHILNTLPSIKGRTPAAHVKDFKAVWKHTEEGIVKVGTKDKALQPKVVELEVYHITRHHSHHHHQSNYHPDIPLLDELPSVRQTSYLGKVTVNLSEFAGVEGTQPMRYLLKDSKVNAVLNVEVGMTLIKGNLADYVVPPIRSKGLLNMFEDSVYESSSSGSKHGAASAVSPFSESKLHRSAKITSDPVITRLYQKTFEISWDRRPGEFSAEECVDDIIVGGDGWAKNEEGENFIDVQLASLKSHSHHQGRHNTLYSPTTEYESVQTPSHKSWQVHHVVR</sequence>
<evidence type="ECO:0000313" key="2">
    <source>
        <dbReference type="EMBL" id="CEP22571.1"/>
    </source>
</evidence>
<proteinExistence type="predicted"/>
<evidence type="ECO:0000259" key="1">
    <source>
        <dbReference type="PROSITE" id="PS51840"/>
    </source>
</evidence>
<dbReference type="AlphaFoldDB" id="A0A0H5C3S9"/>
<evidence type="ECO:0000313" key="3">
    <source>
        <dbReference type="Proteomes" id="UP000038830"/>
    </source>
</evidence>
<protein>
    <recommendedName>
        <fullName evidence="1">C2 NT-type domain-containing protein</fullName>
    </recommendedName>
</protein>
<gene>
    <name evidence="2" type="ORF">BN1211_2952</name>
</gene>
<reference evidence="3" key="1">
    <citation type="journal article" date="2015" name="J. Biotechnol.">
        <title>The structure of the Cyberlindnera jadinii genome and its relation to Candida utilis analyzed by the occurrence of single nucleotide polymorphisms.</title>
        <authorList>
            <person name="Rupp O."/>
            <person name="Brinkrolf K."/>
            <person name="Buerth C."/>
            <person name="Kunigo M."/>
            <person name="Schneider J."/>
            <person name="Jaenicke S."/>
            <person name="Goesmann A."/>
            <person name="Puehler A."/>
            <person name="Jaeger K.-E."/>
            <person name="Ernst J.F."/>
        </authorList>
    </citation>
    <scope>NUCLEOTIDE SEQUENCE [LARGE SCALE GENOMIC DNA]</scope>
    <source>
        <strain evidence="3">ATCC 18201 / CBS 1600 / BCRC 20928 / JCM 3617 / NBRC 0987 / NRRL Y-1542</strain>
    </source>
</reference>
<dbReference type="Pfam" id="PF10358">
    <property type="entry name" value="NT-C2"/>
    <property type="match status" value="1"/>
</dbReference>
<organism evidence="2 3">
    <name type="scientific">Cyberlindnera jadinii (strain ATCC 18201 / CBS 1600 / BCRC 20928 / JCM 3617 / NBRC 0987 / NRRL Y-1542)</name>
    <name type="common">Torula yeast</name>
    <name type="synonym">Candida utilis</name>
    <dbReference type="NCBI Taxonomy" id="983966"/>
    <lineage>
        <taxon>Eukaryota</taxon>
        <taxon>Fungi</taxon>
        <taxon>Dikarya</taxon>
        <taxon>Ascomycota</taxon>
        <taxon>Saccharomycotina</taxon>
        <taxon>Saccharomycetes</taxon>
        <taxon>Phaffomycetales</taxon>
        <taxon>Phaffomycetaceae</taxon>
        <taxon>Cyberlindnera</taxon>
    </lineage>
</organism>
<name>A0A0H5C3S9_CYBJN</name>
<dbReference type="InterPro" id="IPR019448">
    <property type="entry name" value="NT-C2"/>
</dbReference>
<dbReference type="PANTHER" id="PTHR21456">
    <property type="entry name" value="FAMILY WITH SEQUENCE SIMILARITY 102"/>
    <property type="match status" value="1"/>
</dbReference>
<accession>A0A0H5C3S9</accession>
<dbReference type="InterPro" id="IPR039931">
    <property type="entry name" value="EEIG1/2-like"/>
</dbReference>
<feature type="domain" description="C2 NT-type" evidence="1">
    <location>
        <begin position="1"/>
        <end position="157"/>
    </location>
</feature>
<dbReference type="Proteomes" id="UP000038830">
    <property type="component" value="Unassembled WGS sequence"/>
</dbReference>
<dbReference type="PANTHER" id="PTHR21456:SF1">
    <property type="entry name" value="C2 NT-TYPE DOMAIN-CONTAINING PROTEIN"/>
    <property type="match status" value="1"/>
</dbReference>
<dbReference type="EMBL" id="CDQK01000003">
    <property type="protein sequence ID" value="CEP22571.1"/>
    <property type="molecule type" value="Genomic_DNA"/>
</dbReference>
<dbReference type="PROSITE" id="PS51840">
    <property type="entry name" value="C2_NT"/>
    <property type="match status" value="1"/>
</dbReference>